<protein>
    <submittedName>
        <fullName evidence="10">Unannotated protein</fullName>
    </submittedName>
</protein>
<dbReference type="SUPFAM" id="SSF47203">
    <property type="entry name" value="Acyl-CoA dehydrogenase C-terminal domain-like"/>
    <property type="match status" value="1"/>
</dbReference>
<proteinExistence type="inferred from homology"/>
<dbReference type="InterPro" id="IPR036250">
    <property type="entry name" value="AcylCo_DH-like_C"/>
</dbReference>
<feature type="domain" description="Acyl-CoA dehydrogenase/oxidase C-terminal" evidence="7">
    <location>
        <begin position="248"/>
        <end position="397"/>
    </location>
</feature>
<evidence type="ECO:0000256" key="4">
    <source>
        <dbReference type="ARBA" id="ARBA00022630"/>
    </source>
</evidence>
<dbReference type="SUPFAM" id="SSF56645">
    <property type="entry name" value="Acyl-CoA dehydrogenase NM domain-like"/>
    <property type="match status" value="1"/>
</dbReference>
<dbReference type="InterPro" id="IPR050741">
    <property type="entry name" value="Acyl-CoA_dehydrogenase"/>
</dbReference>
<reference evidence="10" key="1">
    <citation type="submission" date="2020-05" db="EMBL/GenBank/DDBJ databases">
        <authorList>
            <person name="Chiriac C."/>
            <person name="Salcher M."/>
            <person name="Ghai R."/>
            <person name="Kavagutti S V."/>
        </authorList>
    </citation>
    <scope>NUCLEOTIDE SEQUENCE</scope>
</reference>
<organism evidence="10">
    <name type="scientific">freshwater metagenome</name>
    <dbReference type="NCBI Taxonomy" id="449393"/>
    <lineage>
        <taxon>unclassified sequences</taxon>
        <taxon>metagenomes</taxon>
        <taxon>ecological metagenomes</taxon>
    </lineage>
</organism>
<evidence type="ECO:0000313" key="10">
    <source>
        <dbReference type="EMBL" id="CAB4706346.1"/>
    </source>
</evidence>
<dbReference type="InterPro" id="IPR009075">
    <property type="entry name" value="AcylCo_DH/oxidase_C"/>
</dbReference>
<dbReference type="Gene3D" id="1.10.540.10">
    <property type="entry name" value="Acyl-CoA dehydrogenase/oxidase, N-terminal domain"/>
    <property type="match status" value="1"/>
</dbReference>
<dbReference type="Gene3D" id="2.40.110.10">
    <property type="entry name" value="Butyryl-CoA Dehydrogenase, subunit A, domain 2"/>
    <property type="match status" value="1"/>
</dbReference>
<dbReference type="GO" id="GO:0050660">
    <property type="term" value="F:flavin adenine dinucleotide binding"/>
    <property type="evidence" value="ECO:0007669"/>
    <property type="project" value="InterPro"/>
</dbReference>
<dbReference type="InterPro" id="IPR006091">
    <property type="entry name" value="Acyl-CoA_Oxase/DH_mid-dom"/>
</dbReference>
<dbReference type="GO" id="GO:0003995">
    <property type="term" value="F:acyl-CoA dehydrogenase activity"/>
    <property type="evidence" value="ECO:0007669"/>
    <property type="project" value="TreeGrafter"/>
</dbReference>
<evidence type="ECO:0000259" key="8">
    <source>
        <dbReference type="Pfam" id="PF02770"/>
    </source>
</evidence>
<evidence type="ECO:0000259" key="9">
    <source>
        <dbReference type="Pfam" id="PF02771"/>
    </source>
</evidence>
<evidence type="ECO:0000256" key="6">
    <source>
        <dbReference type="ARBA" id="ARBA00023002"/>
    </source>
</evidence>
<gene>
    <name evidence="10" type="ORF">UFOPK2625_00762</name>
</gene>
<accession>A0A6J6Q698</accession>
<dbReference type="GO" id="GO:0005737">
    <property type="term" value="C:cytoplasm"/>
    <property type="evidence" value="ECO:0007669"/>
    <property type="project" value="TreeGrafter"/>
</dbReference>
<dbReference type="InterPro" id="IPR013786">
    <property type="entry name" value="AcylCoA_DH/ox_N"/>
</dbReference>
<dbReference type="Pfam" id="PF02770">
    <property type="entry name" value="Acyl-CoA_dh_M"/>
    <property type="match status" value="1"/>
</dbReference>
<feature type="domain" description="Acyl-CoA dehydrogenase/oxidase N-terminal" evidence="9">
    <location>
        <begin position="13"/>
        <end position="130"/>
    </location>
</feature>
<dbReference type="GO" id="GO:0033539">
    <property type="term" value="P:fatty acid beta-oxidation using acyl-CoA dehydrogenase"/>
    <property type="evidence" value="ECO:0007669"/>
    <property type="project" value="TreeGrafter"/>
</dbReference>
<comment type="cofactor">
    <cofactor evidence="1">
        <name>FAD</name>
        <dbReference type="ChEBI" id="CHEBI:57692"/>
    </cofactor>
</comment>
<evidence type="ECO:0000259" key="7">
    <source>
        <dbReference type="Pfam" id="PF00441"/>
    </source>
</evidence>
<dbReference type="InterPro" id="IPR009100">
    <property type="entry name" value="AcylCoA_DH/oxidase_NM_dom_sf"/>
</dbReference>
<dbReference type="InterPro" id="IPR037069">
    <property type="entry name" value="AcylCoA_DH/ox_N_sf"/>
</dbReference>
<dbReference type="InterPro" id="IPR046373">
    <property type="entry name" value="Acyl-CoA_Oxase/DH_mid-dom_sf"/>
</dbReference>
<dbReference type="PANTHER" id="PTHR48083:SF13">
    <property type="entry name" value="ACYL-COA DEHYDROGENASE FAMILY MEMBER 11"/>
    <property type="match status" value="1"/>
</dbReference>
<dbReference type="FunFam" id="2.40.110.10:FF:000002">
    <property type="entry name" value="Acyl-CoA dehydrogenase fadE12"/>
    <property type="match status" value="1"/>
</dbReference>
<comment type="similarity">
    <text evidence="2">Belongs to the acyl-CoA dehydrogenase family.</text>
</comment>
<keyword evidence="5" id="KW-0274">FAD</keyword>
<sequence length="408" mass="44382">MDFAYSPKVIDLQARLTRFIQDYVIPAEGPAEEFHEANPGVWGPPPVMADLKNEAKKQGLWNLFLPEDNRGAGLSNLEYSPLAELTGWSPFLAPEAVNCSPPDTGNMELLSRYGTPAQQDQWLKPLLAGDIRSCFSMTEPDVASSDANNISLSVRDDGDNWVINGTKWWSTAAMRPDCKVALVMGVTDPDAAIGKRHSIILVPFDAAGLTLVRSLTVFGFKDLQEGGHAEVRFENVTVPKENILGERGAGFSVAQARLGPGRIHHCMRLIGMAERAIAMMTARAKTRAPFGVLLADQGVVQTWVADARTQVNAARLLVLQAAWRMDVEGNKAARHDIAAAKIMVPQVVKDVTDRAMQVFGGAGVSSDTMLSVLYAQARFLQIADGPDEVHRRSLARAEFASAPLIRVI</sequence>
<dbReference type="Gene3D" id="1.20.140.10">
    <property type="entry name" value="Butyryl-CoA Dehydrogenase, subunit A, domain 3"/>
    <property type="match status" value="1"/>
</dbReference>
<name>A0A6J6Q698_9ZZZZ</name>
<dbReference type="Pfam" id="PF00441">
    <property type="entry name" value="Acyl-CoA_dh_1"/>
    <property type="match status" value="1"/>
</dbReference>
<dbReference type="EMBL" id="CAEZXZ010000101">
    <property type="protein sequence ID" value="CAB4706346.1"/>
    <property type="molecule type" value="Genomic_DNA"/>
</dbReference>
<feature type="domain" description="Acyl-CoA oxidase/dehydrogenase middle" evidence="8">
    <location>
        <begin position="134"/>
        <end position="236"/>
    </location>
</feature>
<evidence type="ECO:0000256" key="2">
    <source>
        <dbReference type="ARBA" id="ARBA00009347"/>
    </source>
</evidence>
<keyword evidence="4" id="KW-0285">Flavoprotein</keyword>
<dbReference type="AlphaFoldDB" id="A0A6J6Q698"/>
<comment type="subunit">
    <text evidence="3">Homodimer.</text>
</comment>
<dbReference type="PANTHER" id="PTHR48083">
    <property type="entry name" value="MEDIUM-CHAIN SPECIFIC ACYL-COA DEHYDROGENASE, MITOCHONDRIAL-RELATED"/>
    <property type="match status" value="1"/>
</dbReference>
<evidence type="ECO:0000256" key="1">
    <source>
        <dbReference type="ARBA" id="ARBA00001974"/>
    </source>
</evidence>
<evidence type="ECO:0000256" key="3">
    <source>
        <dbReference type="ARBA" id="ARBA00011738"/>
    </source>
</evidence>
<evidence type="ECO:0000256" key="5">
    <source>
        <dbReference type="ARBA" id="ARBA00022827"/>
    </source>
</evidence>
<keyword evidence="6" id="KW-0560">Oxidoreductase</keyword>
<dbReference type="Pfam" id="PF02771">
    <property type="entry name" value="Acyl-CoA_dh_N"/>
    <property type="match status" value="1"/>
</dbReference>